<feature type="compositionally biased region" description="Pro residues" evidence="1">
    <location>
        <begin position="109"/>
        <end position="124"/>
    </location>
</feature>
<dbReference type="AlphaFoldDB" id="U5HFJ4"/>
<protein>
    <submittedName>
        <fullName evidence="3 4">Uncharacterized protein</fullName>
    </submittedName>
</protein>
<dbReference type="EMBL" id="AEIJ01000632">
    <property type="status" value="NOT_ANNOTATED_CDS"/>
    <property type="molecule type" value="Genomic_DNA"/>
</dbReference>
<organism evidence="3">
    <name type="scientific">Microbotryum lychnidis-dioicae (strain p1A1 Lamole / MvSl-1064)</name>
    <name type="common">Anther smut fungus</name>
    <dbReference type="NCBI Taxonomy" id="683840"/>
    <lineage>
        <taxon>Eukaryota</taxon>
        <taxon>Fungi</taxon>
        <taxon>Dikarya</taxon>
        <taxon>Basidiomycota</taxon>
        <taxon>Pucciniomycotina</taxon>
        <taxon>Microbotryomycetes</taxon>
        <taxon>Microbotryales</taxon>
        <taxon>Microbotryaceae</taxon>
        <taxon>Microbotryum</taxon>
    </lineage>
</organism>
<feature type="transmembrane region" description="Helical" evidence="2">
    <location>
        <begin position="513"/>
        <end position="533"/>
    </location>
</feature>
<proteinExistence type="predicted"/>
<keyword evidence="2" id="KW-0812">Transmembrane</keyword>
<feature type="region of interest" description="Disordered" evidence="1">
    <location>
        <begin position="88"/>
        <end position="124"/>
    </location>
</feature>
<evidence type="ECO:0000313" key="4">
    <source>
        <dbReference type="EnsemblFungi" id="MVLG_05870T0"/>
    </source>
</evidence>
<keyword evidence="2" id="KW-0472">Membrane</keyword>
<feature type="transmembrane region" description="Helical" evidence="2">
    <location>
        <begin position="181"/>
        <end position="201"/>
    </location>
</feature>
<feature type="compositionally biased region" description="Low complexity" evidence="1">
    <location>
        <begin position="92"/>
        <end position="103"/>
    </location>
</feature>
<feature type="transmembrane region" description="Helical" evidence="2">
    <location>
        <begin position="313"/>
        <end position="332"/>
    </location>
</feature>
<feature type="region of interest" description="Disordered" evidence="1">
    <location>
        <begin position="139"/>
        <end position="163"/>
    </location>
</feature>
<feature type="region of interest" description="Disordered" evidence="1">
    <location>
        <begin position="281"/>
        <end position="302"/>
    </location>
</feature>
<dbReference type="EMBL" id="GL541729">
    <property type="protein sequence ID" value="KDE03681.1"/>
    <property type="molecule type" value="Genomic_DNA"/>
</dbReference>
<feature type="region of interest" description="Disordered" evidence="1">
    <location>
        <begin position="1"/>
        <end position="27"/>
    </location>
</feature>
<keyword evidence="5" id="KW-1185">Reference proteome</keyword>
<evidence type="ECO:0000313" key="3">
    <source>
        <dbReference type="EMBL" id="KDE03681.1"/>
    </source>
</evidence>
<dbReference type="Proteomes" id="UP000017200">
    <property type="component" value="Unassembled WGS sequence"/>
</dbReference>
<reference evidence="3 5" key="3">
    <citation type="journal article" date="2015" name="BMC Genomics">
        <title>Sex and parasites: genomic and transcriptomic analysis of Microbotryum lychnidis-dioicae, the biotrophic and plant-castrating anther smut fungus.</title>
        <authorList>
            <person name="Perlin M.H."/>
            <person name="Amselem J."/>
            <person name="Fontanillas E."/>
            <person name="Toh S.S."/>
            <person name="Chen Z."/>
            <person name="Goldberg J."/>
            <person name="Duplessis S."/>
            <person name="Henrissat B."/>
            <person name="Young S."/>
            <person name="Zeng Q."/>
            <person name="Aguileta G."/>
            <person name="Petit E."/>
            <person name="Badouin H."/>
            <person name="Andrews J."/>
            <person name="Razeeq D."/>
            <person name="Gabaldon T."/>
            <person name="Quesneville H."/>
            <person name="Giraud T."/>
            <person name="Hood M.E."/>
            <person name="Schultz D.J."/>
            <person name="Cuomo C.A."/>
        </authorList>
    </citation>
    <scope>NUCLEOTIDE SEQUENCE [LARGE SCALE GENOMIC DNA]</scope>
    <source>
        <strain evidence="5">p1A1 Lamole</strain>
        <strain evidence="3">P1A1 Lamole</strain>
    </source>
</reference>
<reference evidence="3" key="2">
    <citation type="submission" date="2010-11" db="EMBL/GenBank/DDBJ databases">
        <authorList>
            <consortium name="The Broad Institute Genome Sequencing Platform"/>
            <person name="Earl A."/>
            <person name="Ward D."/>
            <person name="Feldgarden M."/>
            <person name="Gevers D."/>
            <person name="Butler R."/>
            <person name="Young S.K."/>
            <person name="Zeng Q."/>
            <person name="Gargeya S."/>
            <person name="Fitzgerald M."/>
            <person name="Haas B."/>
            <person name="Abouelleil A."/>
            <person name="Alvarado L."/>
            <person name="Arachchi H.M."/>
            <person name="Berlin A."/>
            <person name="Brown A."/>
            <person name="Chapman S.B."/>
            <person name="Chen Z."/>
            <person name="Dunbar C."/>
            <person name="Freedman E."/>
            <person name="Gearin G."/>
            <person name="Gellesch M."/>
            <person name="Goldberg J."/>
            <person name="Griggs A."/>
            <person name="Gujja S."/>
            <person name="Heilman E."/>
            <person name="Heiman D."/>
            <person name="Howarth C."/>
            <person name="Larson L."/>
            <person name="Lui A."/>
            <person name="MacDonald P.J.P."/>
            <person name="Mehta T."/>
            <person name="Montmayeur A."/>
            <person name="Murphy C."/>
            <person name="Neiman D."/>
            <person name="Pearson M."/>
            <person name="Priest M."/>
            <person name="Roberts A."/>
            <person name="Saif S."/>
            <person name="Shea T."/>
            <person name="Shenoy N."/>
            <person name="Sisk P."/>
            <person name="Stolte C."/>
            <person name="Sykes S."/>
            <person name="White J."/>
            <person name="Yandava C."/>
            <person name="Wortman J."/>
            <person name="Nusbaum C."/>
            <person name="Birren B."/>
        </authorList>
    </citation>
    <scope>NUCLEOTIDE SEQUENCE</scope>
    <source>
        <strain evidence="3">P1A1 Lamole</strain>
    </source>
</reference>
<dbReference type="OrthoDB" id="2537856at2759"/>
<feature type="transmembrane region" description="Helical" evidence="2">
    <location>
        <begin position="481"/>
        <end position="501"/>
    </location>
</feature>
<reference evidence="4" key="4">
    <citation type="submission" date="2015-06" db="UniProtKB">
        <authorList>
            <consortium name="EnsemblFungi"/>
        </authorList>
    </citation>
    <scope>IDENTIFICATION</scope>
</reference>
<evidence type="ECO:0000313" key="5">
    <source>
        <dbReference type="Proteomes" id="UP000017200"/>
    </source>
</evidence>
<sequence>MATVGSNERSPLLRATSPRANGGHSSLNPHAAAFTFVPGARAMSPPPPAAASSTHLPEATALVVPAVHAPAPAPAPAPVYVSLHPEPRAMESSSSTHSSAGVSTHNSAAPPPPRFAAAPPQPPVQPQLASTVLVRTRSHSVASSNASHESAESGSCEGSGSSESSICEACPTRRAFQRAHYIQFAVSGVLVTLAFVLLAWWNHEIRFAELIIGASAWLAGEALKQVVFELLTWESKDPDGVPTPGTGLVLPTSVHAVLQELLRLGAIILVVALLPDPEVVTPQGGMPQPPSPPRRGHRYPHEPTRLPLPPLDVLFFSALWFAMGWALVEIIWGTRDFWRRMRLYDDVLGEDTDEEAAGGDSVEPLLGHSTTTEYGTGSLTNAAGGNGMDKSHDRTVVNTSAFDRAVEERLDRETSDADLDARIRALEREQLEAQLGVPLYEIPVAVVVVWRVDSILLSLVAALVLSLPFRTSAPTLIAFPMWPTFGVVVVVHILLSMMWILRVRHVGIPAISYITLIILLFLLFAALGAWGALV</sequence>
<name>U5HFJ4_USTV1</name>
<evidence type="ECO:0000256" key="2">
    <source>
        <dbReference type="SAM" id="Phobius"/>
    </source>
</evidence>
<keyword evidence="2" id="KW-1133">Transmembrane helix</keyword>
<dbReference type="EnsemblFungi" id="MVLG_05870T0">
    <property type="protein sequence ID" value="MVLG_05870T0"/>
    <property type="gene ID" value="MVLG_05870"/>
</dbReference>
<dbReference type="InParanoid" id="U5HFJ4"/>
<accession>U5HFJ4</accession>
<gene>
    <name evidence="3" type="ORF">MVLG_05870</name>
</gene>
<dbReference type="STRING" id="683840.U5HFJ4"/>
<reference evidence="5" key="1">
    <citation type="submission" date="2010-11" db="EMBL/GenBank/DDBJ databases">
        <title>The genome sequence of Microbotryum violaceum strain p1A1 Lamole.</title>
        <authorList>
            <person name="Cuomo C."/>
            <person name="Perlin M."/>
            <person name="Young S.K."/>
            <person name="Zeng Q."/>
            <person name="Gargeya S."/>
            <person name="Alvarado L."/>
            <person name="Berlin A."/>
            <person name="Chapman S.B."/>
            <person name="Chen Z."/>
            <person name="Freedman E."/>
            <person name="Gellesch M."/>
            <person name="Goldberg J."/>
            <person name="Griggs A."/>
            <person name="Gujja S."/>
            <person name="Heilman E."/>
            <person name="Heiman D."/>
            <person name="Howarth C."/>
            <person name="Mehta T."/>
            <person name="Neiman D."/>
            <person name="Pearson M."/>
            <person name="Roberts A."/>
            <person name="Saif S."/>
            <person name="Shea T."/>
            <person name="Shenoy N."/>
            <person name="Sisk P."/>
            <person name="Stolte C."/>
            <person name="Sykes S."/>
            <person name="White J."/>
            <person name="Yandava C."/>
            <person name="Haas B."/>
            <person name="Nusbaum C."/>
            <person name="Birren B."/>
        </authorList>
    </citation>
    <scope>NUCLEOTIDE SEQUENCE [LARGE SCALE GENOMIC DNA]</scope>
    <source>
        <strain evidence="5">p1A1 Lamole</strain>
    </source>
</reference>
<dbReference type="HOGENOM" id="CLU_510180_0_0_1"/>
<feature type="transmembrane region" description="Helical" evidence="2">
    <location>
        <begin position="448"/>
        <end position="469"/>
    </location>
</feature>
<evidence type="ECO:0000256" key="1">
    <source>
        <dbReference type="SAM" id="MobiDB-lite"/>
    </source>
</evidence>